<comment type="caution">
    <text evidence="1">The sequence shown here is derived from an EMBL/GenBank/DDBJ whole genome shotgun (WGS) entry which is preliminary data.</text>
</comment>
<proteinExistence type="predicted"/>
<protein>
    <submittedName>
        <fullName evidence="1">Uncharacterized protein</fullName>
    </submittedName>
</protein>
<dbReference type="Proteomes" id="UP000827133">
    <property type="component" value="Unassembled WGS sequence"/>
</dbReference>
<gene>
    <name evidence="1" type="ORF">J7337_003828</name>
</gene>
<dbReference type="AlphaFoldDB" id="A0A9P8ISI8"/>
<name>A0A9P8ISI8_9HYPO</name>
<keyword evidence="2" id="KW-1185">Reference proteome</keyword>
<sequence>MLSVAVNDRFTSIKLGTALSTRLHAICVAVLKDIGLLAVAMTGVAARKQVGRGGGDVVVEHLVEIVLENVVGIEVVHGVVEDEDFDELEEDSELIVEVEHGDDVDDSWDVVDESDVVVLSQGVVVLETVDEEVSHGVEEEASDVVEPEDSEVEVAEVLVSLDVQVEDVSEDTIEVVKGVEVDVFEVTEDSEVVVSLVGAVELSDDVEVSEVEQGEVVPEDSAVSYVDELSVVEETSLVAEEAWDVSEVVLEEVVVSCVTVVLIEDELL</sequence>
<accession>A0A9P8ISI8</accession>
<evidence type="ECO:0000313" key="2">
    <source>
        <dbReference type="Proteomes" id="UP000827133"/>
    </source>
</evidence>
<dbReference type="RefSeq" id="XP_044682870.1">
    <property type="nucleotide sequence ID" value="XM_044821537.1"/>
</dbReference>
<dbReference type="GeneID" id="68311685"/>
<evidence type="ECO:0000313" key="1">
    <source>
        <dbReference type="EMBL" id="KAG9503870.1"/>
    </source>
</evidence>
<organism evidence="1 2">
    <name type="scientific">Fusarium musae</name>
    <dbReference type="NCBI Taxonomy" id="1042133"/>
    <lineage>
        <taxon>Eukaryota</taxon>
        <taxon>Fungi</taxon>
        <taxon>Dikarya</taxon>
        <taxon>Ascomycota</taxon>
        <taxon>Pezizomycotina</taxon>
        <taxon>Sordariomycetes</taxon>
        <taxon>Hypocreomycetidae</taxon>
        <taxon>Hypocreales</taxon>
        <taxon>Nectriaceae</taxon>
        <taxon>Fusarium</taxon>
    </lineage>
</organism>
<dbReference type="KEGG" id="fmu:J7337_003828"/>
<reference evidence="1" key="1">
    <citation type="journal article" date="2021" name="Mol. Plant Microbe Interact.">
        <title>Telomere to telomere genome assembly of Fusarium musae F31, causal agent of crown rot disease of banana.</title>
        <authorList>
            <person name="Degradi L."/>
            <person name="Tava V."/>
            <person name="Kunova A."/>
            <person name="Cortesi P."/>
            <person name="Saracchi M."/>
            <person name="Pasquali M."/>
        </authorList>
    </citation>
    <scope>NUCLEOTIDE SEQUENCE</scope>
    <source>
        <strain evidence="1">F31</strain>
    </source>
</reference>
<dbReference type="EMBL" id="JAHBCI010000003">
    <property type="protein sequence ID" value="KAG9503870.1"/>
    <property type="molecule type" value="Genomic_DNA"/>
</dbReference>